<dbReference type="InterPro" id="IPR002068">
    <property type="entry name" value="A-crystallin/Hsp20_dom"/>
</dbReference>
<comment type="caution">
    <text evidence="6">The sequence shown here is derived from an EMBL/GenBank/DDBJ whole genome shotgun (WGS) entry which is preliminary data.</text>
</comment>
<dbReference type="PROSITE" id="PS01031">
    <property type="entry name" value="SHSP"/>
    <property type="match status" value="1"/>
</dbReference>
<dbReference type="GeneID" id="43599219"/>
<evidence type="ECO:0000256" key="3">
    <source>
        <dbReference type="RuleBase" id="RU003616"/>
    </source>
</evidence>
<feature type="domain" description="SHSP" evidence="5">
    <location>
        <begin position="42"/>
        <end position="217"/>
    </location>
</feature>
<proteinExistence type="inferred from homology"/>
<protein>
    <recommendedName>
        <fullName evidence="5">SHSP domain-containing protein</fullName>
    </recommendedName>
</protein>
<evidence type="ECO:0000313" key="7">
    <source>
        <dbReference type="Proteomes" id="UP000254866"/>
    </source>
</evidence>
<dbReference type="InterPro" id="IPR008978">
    <property type="entry name" value="HSP20-like_chaperone"/>
</dbReference>
<organism evidence="6 7">
    <name type="scientific">Venustampulla echinocandica</name>
    <dbReference type="NCBI Taxonomy" id="2656787"/>
    <lineage>
        <taxon>Eukaryota</taxon>
        <taxon>Fungi</taxon>
        <taxon>Dikarya</taxon>
        <taxon>Ascomycota</taxon>
        <taxon>Pezizomycotina</taxon>
        <taxon>Leotiomycetes</taxon>
        <taxon>Helotiales</taxon>
        <taxon>Pleuroascaceae</taxon>
        <taxon>Venustampulla</taxon>
    </lineage>
</organism>
<dbReference type="RefSeq" id="XP_031868414.1">
    <property type="nucleotide sequence ID" value="XM_032014993.1"/>
</dbReference>
<feature type="region of interest" description="Disordered" evidence="4">
    <location>
        <begin position="87"/>
        <end position="164"/>
    </location>
</feature>
<evidence type="ECO:0000259" key="5">
    <source>
        <dbReference type="PROSITE" id="PS01031"/>
    </source>
</evidence>
<dbReference type="CDD" id="cd06464">
    <property type="entry name" value="ACD_sHsps-like"/>
    <property type="match status" value="1"/>
</dbReference>
<dbReference type="Proteomes" id="UP000254866">
    <property type="component" value="Unassembled WGS sequence"/>
</dbReference>
<feature type="compositionally biased region" description="Basic and acidic residues" evidence="4">
    <location>
        <begin position="101"/>
        <end position="111"/>
    </location>
</feature>
<dbReference type="Pfam" id="PF00011">
    <property type="entry name" value="HSP20"/>
    <property type="match status" value="1"/>
</dbReference>
<evidence type="ECO:0000313" key="6">
    <source>
        <dbReference type="EMBL" id="RDL35758.1"/>
    </source>
</evidence>
<feature type="compositionally biased region" description="Polar residues" evidence="4">
    <location>
        <begin position="113"/>
        <end position="124"/>
    </location>
</feature>
<feature type="compositionally biased region" description="Low complexity" evidence="4">
    <location>
        <begin position="140"/>
        <end position="158"/>
    </location>
</feature>
<accession>A0A370TJQ5</accession>
<dbReference type="STRING" id="2656787.A0A370TJQ5"/>
<dbReference type="PANTHER" id="PTHR11527">
    <property type="entry name" value="HEAT-SHOCK PROTEIN 20 FAMILY MEMBER"/>
    <property type="match status" value="1"/>
</dbReference>
<reference evidence="6 7" key="1">
    <citation type="journal article" date="2018" name="IMA Fungus">
        <title>IMA Genome-F 9: Draft genome sequence of Annulohypoxylon stygium, Aspergillus mulundensis, Berkeleyomyces basicola (syn. Thielaviopsis basicola), Ceratocystis smalleyi, two Cercospora beticola strains, Coleophoma cylindrospora, Fusarium fracticaudum, Phialophora cf. hyalina, and Morchella septimelata.</title>
        <authorList>
            <person name="Wingfield B.D."/>
            <person name="Bills G.F."/>
            <person name="Dong Y."/>
            <person name="Huang W."/>
            <person name="Nel W.J."/>
            <person name="Swalarsk-Parry B.S."/>
            <person name="Vaghefi N."/>
            <person name="Wilken P.M."/>
            <person name="An Z."/>
            <person name="de Beer Z.W."/>
            <person name="De Vos L."/>
            <person name="Chen L."/>
            <person name="Duong T.A."/>
            <person name="Gao Y."/>
            <person name="Hammerbacher A."/>
            <person name="Kikkert J.R."/>
            <person name="Li Y."/>
            <person name="Li H."/>
            <person name="Li K."/>
            <person name="Li Q."/>
            <person name="Liu X."/>
            <person name="Ma X."/>
            <person name="Naidoo K."/>
            <person name="Pethybridge S.J."/>
            <person name="Sun J."/>
            <person name="Steenkamp E.T."/>
            <person name="van der Nest M.A."/>
            <person name="van Wyk S."/>
            <person name="Wingfield M.J."/>
            <person name="Xiong C."/>
            <person name="Yue Q."/>
            <person name="Zhang X."/>
        </authorList>
    </citation>
    <scope>NUCLEOTIDE SEQUENCE [LARGE SCALE GENOMIC DNA]</scope>
    <source>
        <strain evidence="6 7">BP 5553</strain>
    </source>
</reference>
<gene>
    <name evidence="6" type="ORF">BP5553_06370</name>
</gene>
<dbReference type="SUPFAM" id="SSF49764">
    <property type="entry name" value="HSP20-like chaperones"/>
    <property type="match status" value="1"/>
</dbReference>
<dbReference type="Gene3D" id="2.60.40.790">
    <property type="match status" value="1"/>
</dbReference>
<dbReference type="EMBL" id="NPIC01000005">
    <property type="protein sequence ID" value="RDL35758.1"/>
    <property type="molecule type" value="Genomic_DNA"/>
</dbReference>
<sequence>MPFFPQVYLSPEANFLQILSELDQPREKQAKSCVARQQQPAKRQPTFIPRFDVTETEQAYELYGEVPGLEQKDLSIEFSDAQTLLVQGKTERTSSTTQTEKTNDAEMKDAETSSDASSVKSHNPTVEDDYDEADAPITRTTPATETTTPTEQPQQKQTETPKPKFWVSERKVGSFARSFSFTQRLEHDKVDASLKNGVLHVVVPKSVKRSRVSINVY</sequence>
<keyword evidence="7" id="KW-1185">Reference proteome</keyword>
<comment type="similarity">
    <text evidence="2 3">Belongs to the small heat shock protein (HSP20) family.</text>
</comment>
<dbReference type="OrthoDB" id="1431247at2759"/>
<evidence type="ECO:0000256" key="1">
    <source>
        <dbReference type="ARBA" id="ARBA00023016"/>
    </source>
</evidence>
<evidence type="ECO:0000256" key="4">
    <source>
        <dbReference type="SAM" id="MobiDB-lite"/>
    </source>
</evidence>
<dbReference type="InterPro" id="IPR031107">
    <property type="entry name" value="Small_HSP"/>
</dbReference>
<dbReference type="AlphaFoldDB" id="A0A370TJQ5"/>
<evidence type="ECO:0000256" key="2">
    <source>
        <dbReference type="PROSITE-ProRule" id="PRU00285"/>
    </source>
</evidence>
<keyword evidence="1" id="KW-0346">Stress response</keyword>
<name>A0A370TJQ5_9HELO</name>